<evidence type="ECO:0000313" key="2">
    <source>
        <dbReference type="Proteomes" id="UP000005436"/>
    </source>
</evidence>
<dbReference type="KEGG" id="tfo:BFO_2165"/>
<protein>
    <submittedName>
        <fullName evidence="1">Uncharacterized protein</fullName>
    </submittedName>
</protein>
<evidence type="ECO:0000313" key="1">
    <source>
        <dbReference type="EMBL" id="AEW21528.1"/>
    </source>
</evidence>
<dbReference type="Proteomes" id="UP000005436">
    <property type="component" value="Chromosome"/>
</dbReference>
<organism evidence="1 2">
    <name type="scientific">Tannerella forsythia (strain ATCC 43037 / JCM 10827 / CCUG 21028 A / KCTC 5666 / FDC 338)</name>
    <name type="common">Bacteroides forsythus</name>
    <dbReference type="NCBI Taxonomy" id="203275"/>
    <lineage>
        <taxon>Bacteria</taxon>
        <taxon>Pseudomonadati</taxon>
        <taxon>Bacteroidota</taxon>
        <taxon>Bacteroidia</taxon>
        <taxon>Bacteroidales</taxon>
        <taxon>Tannerellaceae</taxon>
        <taxon>Tannerella</taxon>
    </lineage>
</organism>
<keyword evidence="2" id="KW-1185">Reference proteome</keyword>
<dbReference type="HOGENOM" id="CLU_3277862_0_0_10"/>
<dbReference type="AlphaFoldDB" id="G8UIL6"/>
<name>G8UIL6_TANFA</name>
<sequence>MADAPLKLKTFDDFSIKDLISFKVLNTSLFSIFLKCFAVQS</sequence>
<reference evidence="2" key="1">
    <citation type="submission" date="2011-12" db="EMBL/GenBank/DDBJ databases">
        <title>Complete sequence of Tannerella forsythia ATCC 43037.</title>
        <authorList>
            <person name="Dewhirst F."/>
            <person name="Tanner A."/>
            <person name="Izard J."/>
            <person name="Brinkac L."/>
            <person name="Durkin A.S."/>
            <person name="Hostetler J."/>
            <person name="Shetty J."/>
            <person name="Torralba M."/>
            <person name="Gill S."/>
            <person name="Nelson K."/>
        </authorList>
    </citation>
    <scope>NUCLEOTIDE SEQUENCE [LARGE SCALE GENOMIC DNA]</scope>
    <source>
        <strain evidence="2">ATCC 43037 / JCM 10827 / CCUG 33226 / KCTC 5666 / FDC 338</strain>
    </source>
</reference>
<dbReference type="STRING" id="203275.BFO_2165"/>
<dbReference type="EMBL" id="CP003191">
    <property type="protein sequence ID" value="AEW21528.1"/>
    <property type="molecule type" value="Genomic_DNA"/>
</dbReference>
<proteinExistence type="predicted"/>
<dbReference type="PATRIC" id="fig|203275.8.peg.1968"/>
<gene>
    <name evidence="1" type="ordered locus">BFO_2165</name>
</gene>
<accession>G8UIL6</accession>